<organism evidence="1 2">
    <name type="scientific">Nannospalax galili</name>
    <name type="common">Northern Israeli blind subterranean mole rat</name>
    <name type="synonym">Spalax galili</name>
    <dbReference type="NCBI Taxonomy" id="1026970"/>
    <lineage>
        <taxon>Eukaryota</taxon>
        <taxon>Metazoa</taxon>
        <taxon>Chordata</taxon>
        <taxon>Craniata</taxon>
        <taxon>Vertebrata</taxon>
        <taxon>Euteleostomi</taxon>
        <taxon>Mammalia</taxon>
        <taxon>Eutheria</taxon>
        <taxon>Euarchontoglires</taxon>
        <taxon>Glires</taxon>
        <taxon>Rodentia</taxon>
        <taxon>Myomorpha</taxon>
        <taxon>Muroidea</taxon>
        <taxon>Spalacidae</taxon>
        <taxon>Spalacinae</taxon>
        <taxon>Nannospalax</taxon>
    </lineage>
</organism>
<keyword evidence="2" id="KW-1185">Reference proteome</keyword>
<protein>
    <submittedName>
        <fullName evidence="1">SCY1-like 3 (S. cerevisiae)</fullName>
    </submittedName>
</protein>
<proteinExistence type="predicted"/>
<reference evidence="1" key="1">
    <citation type="submission" date="2025-08" db="UniProtKB">
        <authorList>
            <consortium name="Ensembl"/>
        </authorList>
    </citation>
    <scope>IDENTIFICATION</scope>
</reference>
<name>A0A8C6W6B0_NANGA</name>
<dbReference type="Ensembl" id="ENSNGAT00000016219.1">
    <property type="protein sequence ID" value="ENSNGAP00000010679.1"/>
    <property type="gene ID" value="ENSNGAG00000013015.1"/>
</dbReference>
<accession>A0A8C6W6B0</accession>
<evidence type="ECO:0000313" key="1">
    <source>
        <dbReference type="Ensembl" id="ENSNGAP00000010679.1"/>
    </source>
</evidence>
<dbReference type="GeneTree" id="ENSGT00930000151043"/>
<dbReference type="Proteomes" id="UP000694381">
    <property type="component" value="Unassembled WGS sequence"/>
</dbReference>
<gene>
    <name evidence="1" type="primary">Scyl3</name>
</gene>
<dbReference type="AlphaFoldDB" id="A0A8C6W6B0"/>
<reference evidence="1" key="2">
    <citation type="submission" date="2025-09" db="UniProtKB">
        <authorList>
            <consortium name="Ensembl"/>
        </authorList>
    </citation>
    <scope>IDENTIFICATION</scope>
</reference>
<evidence type="ECO:0000313" key="2">
    <source>
        <dbReference type="Proteomes" id="UP000694381"/>
    </source>
</evidence>
<sequence>DVLSSFQQTLHSALLNPTPQCRPVLSSLLSHDFFRNDFLEVVNFLKRLTLKTKTYLII</sequence>